<accession>A0A0C9WW12</accession>
<protein>
    <submittedName>
        <fullName evidence="2">Uncharacterized protein</fullName>
    </submittedName>
</protein>
<dbReference type="AlphaFoldDB" id="A0A0C9WW12"/>
<feature type="region of interest" description="Disordered" evidence="1">
    <location>
        <begin position="1"/>
        <end position="46"/>
    </location>
</feature>
<sequence>MSLSEQDLNTIREARDRQEGTRPRKRQRVEEDEQEERKKEEASSAAARLVCDPDHTGEEFVILLATISHKYAFQEVHKWATETLEHTASFNPVFMESCSSTMLSLTVDVAVQCDIPHLLSSAVDKWTADKDELVSLRGVAYYVHVQDMLDRQTDTPKGSGTQLRVDPKLNNGQVMRLLSGYCSLVSYWERLRLKPLEFPHALDACAVDAHRARHGDLREALCKDELSGDEELKKGKYYAAV</sequence>
<evidence type="ECO:0000256" key="1">
    <source>
        <dbReference type="SAM" id="MobiDB-lite"/>
    </source>
</evidence>
<evidence type="ECO:0000313" key="3">
    <source>
        <dbReference type="Proteomes" id="UP000054477"/>
    </source>
</evidence>
<proteinExistence type="predicted"/>
<evidence type="ECO:0000313" key="2">
    <source>
        <dbReference type="EMBL" id="KIJ96760.1"/>
    </source>
</evidence>
<organism evidence="2 3">
    <name type="scientific">Laccaria amethystina LaAM-08-1</name>
    <dbReference type="NCBI Taxonomy" id="1095629"/>
    <lineage>
        <taxon>Eukaryota</taxon>
        <taxon>Fungi</taxon>
        <taxon>Dikarya</taxon>
        <taxon>Basidiomycota</taxon>
        <taxon>Agaricomycotina</taxon>
        <taxon>Agaricomycetes</taxon>
        <taxon>Agaricomycetidae</taxon>
        <taxon>Agaricales</taxon>
        <taxon>Agaricineae</taxon>
        <taxon>Hydnangiaceae</taxon>
        <taxon>Laccaria</taxon>
    </lineage>
</organism>
<dbReference type="Proteomes" id="UP000054477">
    <property type="component" value="Unassembled WGS sequence"/>
</dbReference>
<reference evidence="3" key="2">
    <citation type="submission" date="2015-01" db="EMBL/GenBank/DDBJ databases">
        <title>Evolutionary Origins and Diversification of the Mycorrhizal Mutualists.</title>
        <authorList>
            <consortium name="DOE Joint Genome Institute"/>
            <consortium name="Mycorrhizal Genomics Consortium"/>
            <person name="Kohler A."/>
            <person name="Kuo A."/>
            <person name="Nagy L.G."/>
            <person name="Floudas D."/>
            <person name="Copeland A."/>
            <person name="Barry K.W."/>
            <person name="Cichocki N."/>
            <person name="Veneault-Fourrey C."/>
            <person name="LaButti K."/>
            <person name="Lindquist E.A."/>
            <person name="Lipzen A."/>
            <person name="Lundell T."/>
            <person name="Morin E."/>
            <person name="Murat C."/>
            <person name="Riley R."/>
            <person name="Ohm R."/>
            <person name="Sun H."/>
            <person name="Tunlid A."/>
            <person name="Henrissat B."/>
            <person name="Grigoriev I.V."/>
            <person name="Hibbett D.S."/>
            <person name="Martin F."/>
        </authorList>
    </citation>
    <scope>NUCLEOTIDE SEQUENCE [LARGE SCALE GENOMIC DNA]</scope>
    <source>
        <strain evidence="3">LaAM-08-1</strain>
    </source>
</reference>
<reference evidence="2 3" key="1">
    <citation type="submission" date="2014-04" db="EMBL/GenBank/DDBJ databases">
        <authorList>
            <consortium name="DOE Joint Genome Institute"/>
            <person name="Kuo A."/>
            <person name="Kohler A."/>
            <person name="Nagy L.G."/>
            <person name="Floudas D."/>
            <person name="Copeland A."/>
            <person name="Barry K.W."/>
            <person name="Cichocki N."/>
            <person name="Veneault-Fourrey C."/>
            <person name="LaButti K."/>
            <person name="Lindquist E.A."/>
            <person name="Lipzen A."/>
            <person name="Lundell T."/>
            <person name="Morin E."/>
            <person name="Murat C."/>
            <person name="Sun H."/>
            <person name="Tunlid A."/>
            <person name="Henrissat B."/>
            <person name="Grigoriev I.V."/>
            <person name="Hibbett D.S."/>
            <person name="Martin F."/>
            <person name="Nordberg H.P."/>
            <person name="Cantor M.N."/>
            <person name="Hua S.X."/>
        </authorList>
    </citation>
    <scope>NUCLEOTIDE SEQUENCE [LARGE SCALE GENOMIC DNA]</scope>
    <source>
        <strain evidence="2 3">LaAM-08-1</strain>
    </source>
</reference>
<feature type="compositionally biased region" description="Basic and acidic residues" evidence="1">
    <location>
        <begin position="10"/>
        <end position="22"/>
    </location>
</feature>
<dbReference type="EMBL" id="KN838711">
    <property type="protein sequence ID" value="KIJ96760.1"/>
    <property type="molecule type" value="Genomic_DNA"/>
</dbReference>
<keyword evidence="3" id="KW-1185">Reference proteome</keyword>
<gene>
    <name evidence="2" type="ORF">K443DRAFT_10388</name>
</gene>
<name>A0A0C9WW12_9AGAR</name>
<dbReference type="OrthoDB" id="2923697at2759"/>
<dbReference type="HOGENOM" id="CLU_1151942_0_0_1"/>